<keyword evidence="3" id="KW-1185">Reference proteome</keyword>
<protein>
    <submittedName>
        <fullName evidence="2">Uncharacterized protein</fullName>
    </submittedName>
</protein>
<keyword evidence="1" id="KW-0472">Membrane</keyword>
<dbReference type="AlphaFoldDB" id="A0A972FID9"/>
<accession>A0A972FID9</accession>
<gene>
    <name evidence="2" type="ORF">G6047_00815</name>
</gene>
<dbReference type="EMBL" id="JAAMPU010000091">
    <property type="protein sequence ID" value="NMH26559.1"/>
    <property type="molecule type" value="Genomic_DNA"/>
</dbReference>
<reference evidence="2" key="1">
    <citation type="submission" date="2020-02" db="EMBL/GenBank/DDBJ databases">
        <title>Flavobacterium sp. genome.</title>
        <authorList>
            <person name="Jung H.S."/>
            <person name="Baek J.H."/>
            <person name="Jeon C.O."/>
        </authorList>
    </citation>
    <scope>NUCLEOTIDE SEQUENCE</scope>
    <source>
        <strain evidence="2">SE-s28</strain>
    </source>
</reference>
<keyword evidence="1" id="KW-1133">Transmembrane helix</keyword>
<keyword evidence="1" id="KW-0812">Transmembrane</keyword>
<feature type="transmembrane region" description="Helical" evidence="1">
    <location>
        <begin position="15"/>
        <end position="36"/>
    </location>
</feature>
<evidence type="ECO:0000256" key="1">
    <source>
        <dbReference type="SAM" id="Phobius"/>
    </source>
</evidence>
<dbReference type="RefSeq" id="WP_169525482.1">
    <property type="nucleotide sequence ID" value="NZ_JAAMPU010000091.1"/>
</dbReference>
<proteinExistence type="predicted"/>
<name>A0A972FID9_9FLAO</name>
<dbReference type="Proteomes" id="UP000712080">
    <property type="component" value="Unassembled WGS sequence"/>
</dbReference>
<sequence length="291" mass="35465">MIEWINDVLGISNEVSVPTLISIIVFVLGGTINFLFNQLKSAQIRKTNRKTFILLLEYVIKDLKSKEKNVENLKKQFELAYEGEYSYTQKPISYLETLFEFDFKDMFYSFRKKFFWSINNRNVKYKAFHKVWETLRELDFFETKIYDHLQEFTKNLDERIVNFNSAIENFRKLQEEEILNSNSERHQKDNFDLLNFFQEEQSIWLAWLNLGESRTHYYYSYTHLVFPLLQLNRKYGKLKVTLRYAQPLVRSEHAYEEVKRAVESYRELFTTYHLFYRNRTRLLKRCLIIIK</sequence>
<evidence type="ECO:0000313" key="3">
    <source>
        <dbReference type="Proteomes" id="UP000712080"/>
    </source>
</evidence>
<evidence type="ECO:0000313" key="2">
    <source>
        <dbReference type="EMBL" id="NMH26559.1"/>
    </source>
</evidence>
<organism evidence="2 3">
    <name type="scientific">Flavobacterium silvaticum</name>
    <dbReference type="NCBI Taxonomy" id="1852020"/>
    <lineage>
        <taxon>Bacteria</taxon>
        <taxon>Pseudomonadati</taxon>
        <taxon>Bacteroidota</taxon>
        <taxon>Flavobacteriia</taxon>
        <taxon>Flavobacteriales</taxon>
        <taxon>Flavobacteriaceae</taxon>
        <taxon>Flavobacterium</taxon>
    </lineage>
</organism>
<comment type="caution">
    <text evidence="2">The sequence shown here is derived from an EMBL/GenBank/DDBJ whole genome shotgun (WGS) entry which is preliminary data.</text>
</comment>